<feature type="domain" description="PA14" evidence="6">
    <location>
        <begin position="838"/>
        <end position="984"/>
    </location>
</feature>
<dbReference type="SUPFAM" id="SSF57535">
    <property type="entry name" value="Complement control module/SCR domain"/>
    <property type="match status" value="1"/>
</dbReference>
<dbReference type="EMBL" id="CAMXCT010000588">
    <property type="protein sequence ID" value="CAI3980809.1"/>
    <property type="molecule type" value="Genomic_DNA"/>
</dbReference>
<sequence>MAPWCFAAEMPEMLRADLQRQFQQLLALGWLGRAYQFLPQLVTAVLPKVFDFEAYDATKAVRQEDGTVEITLKESSILARGLPFHFRLETSDDSRVTSASLLRIGCDLNALAAGDAVETGLTEGQVCEWIKDEENKKVLVSALVTAIFDRLSPVAAALDADVSLRSTGPRTFSPKKEVFGREGSSEKWLQCICGYYFAAAQLEDVYLEEDPSARFTFYLDPLEPLNSEDPTKNVNPEVVCCQFLEKKMGEELGRCELSPFFCPAPLATNAHLVQLDTQFRRGDVVNLECHTGFTYLEGDLQIYCNVSDDHDGGQWKVADGTVAKPVVCVPQQDFCLLPLVSNGYVYNVTEQGTMGSVIELHCQDGFQDPRSQVEQRTALCGGLGQFQVGISRVSRDLIRATNLVQDVLDELESYWAMDTRESDTNWRALMQFEYRWRSELERGLEGLPDGSAVQEVLFQIPNYDGVTDKWLAVFTMEDVRNLKRMLEEKQLEMLDLVEQHHGMHSAISVDLFAEARGIGPPFYCVFIGSADEEQQTSGSLGTFKLESVARSPLMQERPSLGTKCLRISKSLSHAGKPLPPNSQFTTTSPTPVALGEEISMECHPHYVYDLGLQTLMCGNSINGSSQWLAPDGSQARPEISCTLNRSWCPELPSLINHAAVVSMMPLHRAVDTEVRFACRRGFQATAGHAFGRCSVDGWCSMADPSDPTCVTPPDWLRCEAIPAYCPPWSGYNFSEPYNSSSAPKVVRVVDPLAHVFLREVRQLPLPSGLLGDVVTVTCPSEFSRASGDTRFRCGHGLNGGQWQREVASVPQYNDNSTPDAILHLVDEATAEPLVCELETMKGVRRKYYDRLPGLFRNHSDSAGYDVVPYINQFQSPYDAAQFEAYLRPKLAGNYTLSIEVLGSFVLTWEKEILLAGRSQGLFPELFNTSELELSSDQFYFFHLEYWADPLLPERTDQEMITFPRRIRFLWSGPAGEMQPVPYTELYHSFDEVYGYPITLRGINDPAPCDSQNTVSITGLLEGDNGTIIDGSIGYNYNEDLTCDWMLEATGNVRFTIFANFFDVVGTTNCGGDRLEFYVAAGNA</sequence>
<dbReference type="InterPro" id="IPR035914">
    <property type="entry name" value="Sperma_CUB_dom_sf"/>
</dbReference>
<dbReference type="InterPro" id="IPR035976">
    <property type="entry name" value="Sushi/SCR/CCP_sf"/>
</dbReference>
<dbReference type="SUPFAM" id="SSF49854">
    <property type="entry name" value="Spermadhesin, CUB domain"/>
    <property type="match status" value="1"/>
</dbReference>
<dbReference type="PANTHER" id="PTHR19325">
    <property type="entry name" value="COMPLEMENT COMPONENT-RELATED SUSHI DOMAIN-CONTAINING"/>
    <property type="match status" value="1"/>
</dbReference>
<dbReference type="SMART" id="SM00032">
    <property type="entry name" value="CCP"/>
    <property type="match status" value="2"/>
</dbReference>
<comment type="caution">
    <text evidence="7">The sequence shown here is derived from an EMBL/GenBank/DDBJ whole genome shotgun (WGS) entry which is preliminary data.</text>
</comment>
<organism evidence="7">
    <name type="scientific">Cladocopium goreaui</name>
    <dbReference type="NCBI Taxonomy" id="2562237"/>
    <lineage>
        <taxon>Eukaryota</taxon>
        <taxon>Sar</taxon>
        <taxon>Alveolata</taxon>
        <taxon>Dinophyceae</taxon>
        <taxon>Suessiales</taxon>
        <taxon>Symbiodiniaceae</taxon>
        <taxon>Cladocopium</taxon>
    </lineage>
</organism>
<dbReference type="InterPro" id="IPR037524">
    <property type="entry name" value="PA14/GLEYA"/>
</dbReference>
<proteinExistence type="predicted"/>
<dbReference type="PROSITE" id="PS50923">
    <property type="entry name" value="SUSHI"/>
    <property type="match status" value="2"/>
</dbReference>
<reference evidence="8" key="2">
    <citation type="submission" date="2024-04" db="EMBL/GenBank/DDBJ databases">
        <authorList>
            <person name="Chen Y."/>
            <person name="Shah S."/>
            <person name="Dougan E. K."/>
            <person name="Thang M."/>
            <person name="Chan C."/>
        </authorList>
    </citation>
    <scope>NUCLEOTIDE SEQUENCE [LARGE SCALE GENOMIC DNA]</scope>
</reference>
<reference evidence="7" key="1">
    <citation type="submission" date="2022-10" db="EMBL/GenBank/DDBJ databases">
        <authorList>
            <person name="Chen Y."/>
            <person name="Dougan E. K."/>
            <person name="Chan C."/>
            <person name="Rhodes N."/>
            <person name="Thang M."/>
        </authorList>
    </citation>
    <scope>NUCLEOTIDE SEQUENCE</scope>
</reference>
<keyword evidence="1" id="KW-0768">Sushi</keyword>
<evidence type="ECO:0000259" key="6">
    <source>
        <dbReference type="PROSITE" id="PS51820"/>
    </source>
</evidence>
<gene>
    <name evidence="7" type="ORF">C1SCF055_LOCUS8662</name>
</gene>
<dbReference type="InterPro" id="IPR000436">
    <property type="entry name" value="Sushi_SCR_CCP_dom"/>
</dbReference>
<evidence type="ECO:0000313" key="8">
    <source>
        <dbReference type="EMBL" id="CAL1134184.1"/>
    </source>
</evidence>
<dbReference type="Proteomes" id="UP001152797">
    <property type="component" value="Unassembled WGS sequence"/>
</dbReference>
<dbReference type="EMBL" id="CAMXCT030000588">
    <property type="protein sequence ID" value="CAL4768121.1"/>
    <property type="molecule type" value="Genomic_DNA"/>
</dbReference>
<dbReference type="AlphaFoldDB" id="A0A9P1FKQ3"/>
<evidence type="ECO:0000256" key="4">
    <source>
        <dbReference type="ARBA" id="ARBA00023180"/>
    </source>
</evidence>
<dbReference type="EMBL" id="CAMXCT020000588">
    <property type="protein sequence ID" value="CAL1134184.1"/>
    <property type="molecule type" value="Genomic_DNA"/>
</dbReference>
<evidence type="ECO:0000313" key="10">
    <source>
        <dbReference type="Proteomes" id="UP001152797"/>
    </source>
</evidence>
<dbReference type="Pfam" id="PF00084">
    <property type="entry name" value="Sushi"/>
    <property type="match status" value="1"/>
</dbReference>
<dbReference type="CDD" id="cd00033">
    <property type="entry name" value="CCP"/>
    <property type="match status" value="1"/>
</dbReference>
<dbReference type="InterPro" id="IPR050350">
    <property type="entry name" value="Compl-Cell_Adhes-Reg"/>
</dbReference>
<feature type="non-terminal residue" evidence="7">
    <location>
        <position position="1"/>
    </location>
</feature>
<evidence type="ECO:0000256" key="1">
    <source>
        <dbReference type="ARBA" id="ARBA00022659"/>
    </source>
</evidence>
<evidence type="ECO:0000259" key="5">
    <source>
        <dbReference type="PROSITE" id="PS50923"/>
    </source>
</evidence>
<dbReference type="OrthoDB" id="407380at2759"/>
<evidence type="ECO:0000256" key="3">
    <source>
        <dbReference type="ARBA" id="ARBA00023157"/>
    </source>
</evidence>
<evidence type="ECO:0000313" key="7">
    <source>
        <dbReference type="EMBL" id="CAI3980809.1"/>
    </source>
</evidence>
<dbReference type="PANTHER" id="PTHR19325:SF575">
    <property type="entry name" value="LOCOMOTION-RELATED PROTEIN HIKARU GENKI"/>
    <property type="match status" value="1"/>
</dbReference>
<evidence type="ECO:0000313" key="9">
    <source>
        <dbReference type="EMBL" id="CAL4768121.1"/>
    </source>
</evidence>
<keyword evidence="2" id="KW-0677">Repeat</keyword>
<evidence type="ECO:0000256" key="2">
    <source>
        <dbReference type="ARBA" id="ARBA00022737"/>
    </source>
</evidence>
<protein>
    <submittedName>
        <fullName evidence="9">Wnt inhibitory factor 1</fullName>
    </submittedName>
</protein>
<keyword evidence="4" id="KW-0325">Glycoprotein</keyword>
<keyword evidence="10" id="KW-1185">Reference proteome</keyword>
<name>A0A9P1FKQ3_9DINO</name>
<accession>A0A9P1FKQ3</accession>
<keyword evidence="3" id="KW-1015">Disulfide bond</keyword>
<dbReference type="PROSITE" id="PS51820">
    <property type="entry name" value="PA14"/>
    <property type="match status" value="1"/>
</dbReference>
<feature type="domain" description="Sushi" evidence="5">
    <location>
        <begin position="646"/>
        <end position="711"/>
    </location>
</feature>
<feature type="domain" description="Sushi" evidence="5">
    <location>
        <begin position="260"/>
        <end position="330"/>
    </location>
</feature>